<keyword evidence="2" id="KW-0732">Signal</keyword>
<protein>
    <submittedName>
        <fullName evidence="7">DnaJ-class molecular chaperone</fullName>
    </submittedName>
</protein>
<feature type="repeat" description="TPR" evidence="4">
    <location>
        <begin position="241"/>
        <end position="274"/>
    </location>
</feature>
<dbReference type="InterPro" id="IPR001623">
    <property type="entry name" value="DnaJ_domain"/>
</dbReference>
<gene>
    <name evidence="7" type="ORF">AVDCRST_MAG81-2293</name>
</gene>
<dbReference type="CDD" id="cd06257">
    <property type="entry name" value="DnaJ"/>
    <property type="match status" value="1"/>
</dbReference>
<feature type="repeat" description="TPR" evidence="4">
    <location>
        <begin position="207"/>
        <end position="240"/>
    </location>
</feature>
<dbReference type="SMART" id="SM00271">
    <property type="entry name" value="DnaJ"/>
    <property type="match status" value="1"/>
</dbReference>
<evidence type="ECO:0000313" key="7">
    <source>
        <dbReference type="EMBL" id="CAA9575661.1"/>
    </source>
</evidence>
<dbReference type="SUPFAM" id="SSF48452">
    <property type="entry name" value="TPR-like"/>
    <property type="match status" value="1"/>
</dbReference>
<dbReference type="Pfam" id="PF14559">
    <property type="entry name" value="TPR_19"/>
    <property type="match status" value="1"/>
</dbReference>
<dbReference type="Pfam" id="PF00226">
    <property type="entry name" value="DnaJ"/>
    <property type="match status" value="1"/>
</dbReference>
<dbReference type="InterPro" id="IPR019734">
    <property type="entry name" value="TPR_rpt"/>
</dbReference>
<accession>A0A6J4VDK9</accession>
<keyword evidence="4" id="KW-0802">TPR repeat</keyword>
<evidence type="ECO:0000256" key="5">
    <source>
        <dbReference type="SAM" id="MobiDB-lite"/>
    </source>
</evidence>
<evidence type="ECO:0000256" key="3">
    <source>
        <dbReference type="ARBA" id="ARBA00022824"/>
    </source>
</evidence>
<dbReference type="SMART" id="SM00028">
    <property type="entry name" value="TPR"/>
    <property type="match status" value="2"/>
</dbReference>
<dbReference type="PANTHER" id="PTHR44140">
    <property type="entry name" value="LD25575P"/>
    <property type="match status" value="1"/>
</dbReference>
<organism evidence="7">
    <name type="scientific">uncultured Synechococcales cyanobacterium</name>
    <dbReference type="NCBI Taxonomy" id="1936017"/>
    <lineage>
        <taxon>Bacteria</taxon>
        <taxon>Bacillati</taxon>
        <taxon>Cyanobacteriota</taxon>
        <taxon>Cyanophyceae</taxon>
        <taxon>Synechococcales</taxon>
        <taxon>environmental samples</taxon>
    </lineage>
</organism>
<dbReference type="SUPFAM" id="SSF46565">
    <property type="entry name" value="Chaperone J-domain"/>
    <property type="match status" value="1"/>
</dbReference>
<evidence type="ECO:0000256" key="4">
    <source>
        <dbReference type="PROSITE-ProRule" id="PRU00339"/>
    </source>
</evidence>
<dbReference type="EMBL" id="CADCWO010000121">
    <property type="protein sequence ID" value="CAA9575661.1"/>
    <property type="molecule type" value="Genomic_DNA"/>
</dbReference>
<proteinExistence type="predicted"/>
<dbReference type="Gene3D" id="1.10.287.110">
    <property type="entry name" value="DnaJ domain"/>
    <property type="match status" value="1"/>
</dbReference>
<dbReference type="GO" id="GO:0051087">
    <property type="term" value="F:protein-folding chaperone binding"/>
    <property type="evidence" value="ECO:0007669"/>
    <property type="project" value="TreeGrafter"/>
</dbReference>
<name>A0A6J4VDK9_9CYAN</name>
<dbReference type="PANTHER" id="PTHR44140:SF2">
    <property type="entry name" value="LD25575P"/>
    <property type="match status" value="1"/>
</dbReference>
<feature type="compositionally biased region" description="Polar residues" evidence="5">
    <location>
        <begin position="167"/>
        <end position="179"/>
    </location>
</feature>
<feature type="compositionally biased region" description="Low complexity" evidence="5">
    <location>
        <begin position="180"/>
        <end position="189"/>
    </location>
</feature>
<feature type="domain" description="J" evidence="6">
    <location>
        <begin position="16"/>
        <end position="84"/>
    </location>
</feature>
<dbReference type="PROSITE" id="PS50005">
    <property type="entry name" value="TPR"/>
    <property type="match status" value="2"/>
</dbReference>
<dbReference type="GO" id="GO:0034975">
    <property type="term" value="P:protein folding in endoplasmic reticulum"/>
    <property type="evidence" value="ECO:0007669"/>
    <property type="project" value="TreeGrafter"/>
</dbReference>
<feature type="region of interest" description="Disordered" evidence="5">
    <location>
        <begin position="162"/>
        <end position="203"/>
    </location>
</feature>
<reference evidence="7" key="1">
    <citation type="submission" date="2020-02" db="EMBL/GenBank/DDBJ databases">
        <authorList>
            <person name="Meier V. D."/>
        </authorList>
    </citation>
    <scope>NUCLEOTIDE SEQUENCE</scope>
    <source>
        <strain evidence="7">AVDCRST_MAG81</strain>
    </source>
</reference>
<dbReference type="InterPro" id="IPR011990">
    <property type="entry name" value="TPR-like_helical_dom_sf"/>
</dbReference>
<dbReference type="GO" id="GO:0051787">
    <property type="term" value="F:misfolded protein binding"/>
    <property type="evidence" value="ECO:0007669"/>
    <property type="project" value="TreeGrafter"/>
</dbReference>
<keyword evidence="3" id="KW-0256">Endoplasmic reticulum</keyword>
<evidence type="ECO:0000256" key="1">
    <source>
        <dbReference type="ARBA" id="ARBA00004240"/>
    </source>
</evidence>
<comment type="subcellular location">
    <subcellularLocation>
        <location evidence="1">Endoplasmic reticulum</location>
    </subcellularLocation>
</comment>
<evidence type="ECO:0000259" key="6">
    <source>
        <dbReference type="PROSITE" id="PS50076"/>
    </source>
</evidence>
<dbReference type="Gene3D" id="1.25.40.10">
    <property type="entry name" value="Tetratricopeptide repeat domain"/>
    <property type="match status" value="1"/>
</dbReference>
<dbReference type="AlphaFoldDB" id="A0A6J4VDK9"/>
<dbReference type="InterPro" id="IPR051727">
    <property type="entry name" value="DnaJ_C3_Co-chaperones"/>
</dbReference>
<dbReference type="InterPro" id="IPR036869">
    <property type="entry name" value="J_dom_sf"/>
</dbReference>
<dbReference type="PROSITE" id="PS50076">
    <property type="entry name" value="DNAJ_2"/>
    <property type="match status" value="1"/>
</dbReference>
<evidence type="ECO:0000256" key="2">
    <source>
        <dbReference type="ARBA" id="ARBA00022729"/>
    </source>
</evidence>
<sequence>MSFQSDRGLAKFDYVDHHAILGIPIDGKVGDIRKRYLKIARSLHPDSCMEGDKQLASQLLSKLVNPAYEKLTQDKERTEYEVLLRLLGQRVLQQKNGVELKSELAQQLFRANDPDNFYKNSVQDIAEKQYQVLDQAIELIGELSELNLAYLVVKAGKGEVTIGRPKQSLTPGSTGAVQASSLTPQQQPATPAPPPQVSTPSPNQTFVNQYYRRAEEFLAKNNLQQAILELRDALKLEPSHSRCHALIGTIYLRQNQITMAKVHLNQALKLDPKNAIALAGKQQLDKLEQKGNAAKQSGGLFGLFGGKKK</sequence>